<dbReference type="GO" id="GO:0016874">
    <property type="term" value="F:ligase activity"/>
    <property type="evidence" value="ECO:0007669"/>
    <property type="project" value="UniProtKB-KW"/>
</dbReference>
<dbReference type="GO" id="GO:0005739">
    <property type="term" value="C:mitochondrion"/>
    <property type="evidence" value="ECO:0007669"/>
    <property type="project" value="TreeGrafter"/>
</dbReference>
<sequence>MRPVARHGPSWLRTTTTPLLTPARFFSGPLGRSLRAFSTEAAAHPANKIQVYLSRSADPLLNLSVEHRLLQVTPPDSTVLLLYVNAPSVVFGRNQNPWLEASLSRLARLARGADAPAALGPVQLVRRRSGGGTVFHDAGNVNFGVICPPAAFDRDRYARMVVRALHALGRPSTRVNARHDIVVDGAAGASFKVSGSAYKLTRLRSLHHGTCLLRSPNLDAISGLLRSPAEPFIKARGVDSVRSPVRNLDLDCADFEDAVVEQFRRVHGHVHLQADFDGGALDVERIRSGYEELQSPKWTYGQTPRFSFCTHPFPEDPRPRPRLPFDLKVRFEARHGLIDEFDVQGGSHRVDASALVGLDLHRVRDWSERLAQAGLGDADAAEVGAWMNKVLGADFTSA</sequence>
<dbReference type="Gene3D" id="3.30.930.10">
    <property type="entry name" value="Bira Bifunctional Protein, Domain 2"/>
    <property type="match status" value="1"/>
</dbReference>
<evidence type="ECO:0000256" key="2">
    <source>
        <dbReference type="ARBA" id="ARBA00005085"/>
    </source>
</evidence>
<comment type="pathway">
    <text evidence="2">Protein modification; protein lipoylation via exogenous pathway; protein N(6)-(lipoyl)lysine from lipoate: step 2/2.</text>
</comment>
<evidence type="ECO:0000313" key="6">
    <source>
        <dbReference type="EMBL" id="KAH0966277.1"/>
    </source>
</evidence>
<accession>A0A9P8N468</accession>
<dbReference type="InterPro" id="IPR004562">
    <property type="entry name" value="LipoylTrfase_LipoateP_Ligase"/>
</dbReference>
<dbReference type="PANTHER" id="PTHR12561">
    <property type="entry name" value="LIPOATE-PROTEIN LIGASE"/>
    <property type="match status" value="1"/>
</dbReference>
<evidence type="ECO:0000313" key="7">
    <source>
        <dbReference type="Proteomes" id="UP000824596"/>
    </source>
</evidence>
<dbReference type="Pfam" id="PF21948">
    <property type="entry name" value="LplA-B_cat"/>
    <property type="match status" value="1"/>
</dbReference>
<dbReference type="PROSITE" id="PS51733">
    <property type="entry name" value="BPL_LPL_CATALYTIC"/>
    <property type="match status" value="1"/>
</dbReference>
<dbReference type="InterPro" id="IPR004143">
    <property type="entry name" value="BPL_LPL_catalytic"/>
</dbReference>
<gene>
    <name evidence="6" type="ORF">HRG_01686</name>
</gene>
<protein>
    <recommendedName>
        <fullName evidence="4">Putative lipoate-protein ligase A</fullName>
    </recommendedName>
</protein>
<dbReference type="GeneID" id="68350815"/>
<dbReference type="AlphaFoldDB" id="A0A9P8N468"/>
<reference evidence="6" key="1">
    <citation type="submission" date="2021-09" db="EMBL/GenBank/DDBJ databases">
        <title>A high-quality genome of the endoparasitic fungus Hirsutella rhossiliensis with a comparison of Hirsutella genomes reveals transposable elements contributing to genome size variation.</title>
        <authorList>
            <person name="Lin R."/>
            <person name="Jiao Y."/>
            <person name="Sun X."/>
            <person name="Ling J."/>
            <person name="Xie B."/>
            <person name="Cheng X."/>
        </authorList>
    </citation>
    <scope>NUCLEOTIDE SEQUENCE</scope>
    <source>
        <strain evidence="6">HR02</strain>
    </source>
</reference>
<feature type="domain" description="BPL/LPL catalytic" evidence="5">
    <location>
        <begin position="74"/>
        <end position="271"/>
    </location>
</feature>
<comment type="caution">
    <text evidence="6">The sequence shown here is derived from an EMBL/GenBank/DDBJ whole genome shotgun (WGS) entry which is preliminary data.</text>
</comment>
<dbReference type="SUPFAM" id="SSF55681">
    <property type="entry name" value="Class II aaRS and biotin synthetases"/>
    <property type="match status" value="1"/>
</dbReference>
<dbReference type="GO" id="GO:0017118">
    <property type="term" value="F:lipoyltransferase activity"/>
    <property type="evidence" value="ECO:0007669"/>
    <property type="project" value="TreeGrafter"/>
</dbReference>
<dbReference type="PANTHER" id="PTHR12561:SF3">
    <property type="entry name" value="LIPOYLTRANSFERASE 1, MITOCHONDRIAL"/>
    <property type="match status" value="1"/>
</dbReference>
<dbReference type="OrthoDB" id="201621at2759"/>
<keyword evidence="7" id="KW-1185">Reference proteome</keyword>
<comment type="function">
    <text evidence="1">Catalyzes both the ATP-dependent activation of exogenously supplied lipoate to lipoyl-AMP and the transfer of the activated lipoyl onto the lipoyl domains of lipoate-dependent enzymes.</text>
</comment>
<evidence type="ECO:0000256" key="3">
    <source>
        <dbReference type="ARBA" id="ARBA00008242"/>
    </source>
</evidence>
<proteinExistence type="inferred from homology"/>
<evidence type="ECO:0000256" key="4">
    <source>
        <dbReference type="ARBA" id="ARBA00015925"/>
    </source>
</evidence>
<dbReference type="InterPro" id="IPR045864">
    <property type="entry name" value="aa-tRNA-synth_II/BPL/LPL"/>
</dbReference>
<keyword evidence="6" id="KW-0436">Ligase</keyword>
<dbReference type="Proteomes" id="UP000824596">
    <property type="component" value="Unassembled WGS sequence"/>
</dbReference>
<organism evidence="6 7">
    <name type="scientific">Hirsutella rhossiliensis</name>
    <dbReference type="NCBI Taxonomy" id="111463"/>
    <lineage>
        <taxon>Eukaryota</taxon>
        <taxon>Fungi</taxon>
        <taxon>Dikarya</taxon>
        <taxon>Ascomycota</taxon>
        <taxon>Pezizomycotina</taxon>
        <taxon>Sordariomycetes</taxon>
        <taxon>Hypocreomycetidae</taxon>
        <taxon>Hypocreales</taxon>
        <taxon>Ophiocordycipitaceae</taxon>
        <taxon>Hirsutella</taxon>
    </lineage>
</organism>
<name>A0A9P8N468_9HYPO</name>
<dbReference type="EMBL" id="JAIZPD010000002">
    <property type="protein sequence ID" value="KAH0966277.1"/>
    <property type="molecule type" value="Genomic_DNA"/>
</dbReference>
<dbReference type="CDD" id="cd16443">
    <property type="entry name" value="LplA"/>
    <property type="match status" value="1"/>
</dbReference>
<comment type="similarity">
    <text evidence="3">Belongs to the LplA family.</text>
</comment>
<dbReference type="GO" id="GO:0009249">
    <property type="term" value="P:protein lipoylation"/>
    <property type="evidence" value="ECO:0007669"/>
    <property type="project" value="InterPro"/>
</dbReference>
<evidence type="ECO:0000259" key="5">
    <source>
        <dbReference type="PROSITE" id="PS51733"/>
    </source>
</evidence>
<evidence type="ECO:0000256" key="1">
    <source>
        <dbReference type="ARBA" id="ARBA00003253"/>
    </source>
</evidence>
<dbReference type="RefSeq" id="XP_044723790.1">
    <property type="nucleotide sequence ID" value="XM_044860157.1"/>
</dbReference>